<protein>
    <submittedName>
        <fullName evidence="2">Uncharacterized protein</fullName>
    </submittedName>
</protein>
<evidence type="ECO:0000313" key="2">
    <source>
        <dbReference type="EMBL" id="NBI05364.1"/>
    </source>
</evidence>
<comment type="caution">
    <text evidence="2">The sequence shown here is derived from an EMBL/GenBank/DDBJ whole genome shotgun (WGS) entry which is preliminary data.</text>
</comment>
<evidence type="ECO:0000313" key="3">
    <source>
        <dbReference type="Proteomes" id="UP000467132"/>
    </source>
</evidence>
<reference evidence="2 3" key="1">
    <citation type="submission" date="2018-08" db="EMBL/GenBank/DDBJ databases">
        <title>Murine metabolic-syndrome-specific gut microbial biobank.</title>
        <authorList>
            <person name="Liu C."/>
        </authorList>
    </citation>
    <scope>NUCLEOTIDE SEQUENCE [LARGE SCALE GENOMIC DNA]</scope>
    <source>
        <strain evidence="2 3">583</strain>
    </source>
</reference>
<keyword evidence="3" id="KW-1185">Reference proteome</keyword>
<dbReference type="RefSeq" id="WP_160195873.1">
    <property type="nucleotide sequence ID" value="NZ_QXXA01000001.1"/>
</dbReference>
<dbReference type="OrthoDB" id="1929328at2"/>
<feature type="transmembrane region" description="Helical" evidence="1">
    <location>
        <begin position="20"/>
        <end position="37"/>
    </location>
</feature>
<keyword evidence="1" id="KW-0812">Transmembrane</keyword>
<dbReference type="Proteomes" id="UP000467132">
    <property type="component" value="Unassembled WGS sequence"/>
</dbReference>
<keyword evidence="1" id="KW-0472">Membrane</keyword>
<organism evidence="2 3">
    <name type="scientific">Senegalia massiliensis</name>
    <dbReference type="NCBI Taxonomy" id="1720316"/>
    <lineage>
        <taxon>Bacteria</taxon>
        <taxon>Bacillati</taxon>
        <taxon>Bacillota</taxon>
        <taxon>Clostridia</taxon>
        <taxon>Eubacteriales</taxon>
        <taxon>Clostridiaceae</taxon>
        <taxon>Senegalia</taxon>
    </lineage>
</organism>
<feature type="transmembrane region" description="Helical" evidence="1">
    <location>
        <begin position="43"/>
        <end position="62"/>
    </location>
</feature>
<gene>
    <name evidence="2" type="ORF">D3Z33_00660</name>
</gene>
<dbReference type="EMBL" id="QXXA01000001">
    <property type="protein sequence ID" value="NBI05364.1"/>
    <property type="molecule type" value="Genomic_DNA"/>
</dbReference>
<keyword evidence="1" id="KW-1133">Transmembrane helix</keyword>
<accession>A0A845QTJ4</accession>
<proteinExistence type="predicted"/>
<name>A0A845QTJ4_9CLOT</name>
<dbReference type="AlphaFoldDB" id="A0A845QTJ4"/>
<evidence type="ECO:0000256" key="1">
    <source>
        <dbReference type="SAM" id="Phobius"/>
    </source>
</evidence>
<sequence>MRKMDEMEMQISLISIKWAWLYTIIFLFIWSIVNFINTREISIPFILLISQNLIFLGLQTYLKWKLGKDEE</sequence>